<dbReference type="Pfam" id="PF00350">
    <property type="entry name" value="Dynamin_N"/>
    <property type="match status" value="1"/>
</dbReference>
<evidence type="ECO:0000256" key="2">
    <source>
        <dbReference type="ARBA" id="ARBA00023134"/>
    </source>
</evidence>
<dbReference type="AlphaFoldDB" id="A0AAV7FAL3"/>
<evidence type="ECO:0000256" key="1">
    <source>
        <dbReference type="ARBA" id="ARBA00022741"/>
    </source>
</evidence>
<feature type="domain" description="Dynamin-type G" evidence="4">
    <location>
        <begin position="60"/>
        <end position="321"/>
    </location>
</feature>
<dbReference type="Gene3D" id="1.20.120.1240">
    <property type="entry name" value="Dynamin, middle domain"/>
    <property type="match status" value="1"/>
</dbReference>
<dbReference type="GO" id="GO:0005874">
    <property type="term" value="C:microtubule"/>
    <property type="evidence" value="ECO:0007669"/>
    <property type="project" value="TreeGrafter"/>
</dbReference>
<dbReference type="SMART" id="SM00053">
    <property type="entry name" value="DYNc"/>
    <property type="match status" value="1"/>
</dbReference>
<proteinExistence type="predicted"/>
<dbReference type="PANTHER" id="PTHR11566">
    <property type="entry name" value="DYNAMIN"/>
    <property type="match status" value="1"/>
</dbReference>
<gene>
    <name evidence="5" type="ORF">H6P81_002743</name>
</gene>
<evidence type="ECO:0008006" key="7">
    <source>
        <dbReference type="Google" id="ProtNLM"/>
    </source>
</evidence>
<dbReference type="CDD" id="cd08771">
    <property type="entry name" value="DLP_1"/>
    <property type="match status" value="1"/>
</dbReference>
<name>A0AAV7FAL3_ARIFI</name>
<organism evidence="5 6">
    <name type="scientific">Aristolochia fimbriata</name>
    <name type="common">White veined hardy Dutchman's pipe vine</name>
    <dbReference type="NCBI Taxonomy" id="158543"/>
    <lineage>
        <taxon>Eukaryota</taxon>
        <taxon>Viridiplantae</taxon>
        <taxon>Streptophyta</taxon>
        <taxon>Embryophyta</taxon>
        <taxon>Tracheophyta</taxon>
        <taxon>Spermatophyta</taxon>
        <taxon>Magnoliopsida</taxon>
        <taxon>Magnoliidae</taxon>
        <taxon>Piperales</taxon>
        <taxon>Aristolochiaceae</taxon>
        <taxon>Aristolochia</taxon>
    </lineage>
</organism>
<dbReference type="FunFam" id="3.40.50.300:FF:001237">
    <property type="entry name" value="Dynamin-related protein 4C"/>
    <property type="match status" value="1"/>
</dbReference>
<dbReference type="Gene3D" id="3.40.50.300">
    <property type="entry name" value="P-loop containing nucleotide triphosphate hydrolases"/>
    <property type="match status" value="1"/>
</dbReference>
<dbReference type="InterPro" id="IPR003130">
    <property type="entry name" value="GED"/>
</dbReference>
<dbReference type="GO" id="GO:0003924">
    <property type="term" value="F:GTPase activity"/>
    <property type="evidence" value="ECO:0007669"/>
    <property type="project" value="InterPro"/>
</dbReference>
<dbReference type="InterPro" id="IPR045063">
    <property type="entry name" value="Dynamin_N"/>
</dbReference>
<dbReference type="Pfam" id="PF01031">
    <property type="entry name" value="Dynamin_M"/>
    <property type="match status" value="1"/>
</dbReference>
<dbReference type="InterPro" id="IPR000375">
    <property type="entry name" value="Dynamin_stalk"/>
</dbReference>
<dbReference type="GO" id="GO:0005525">
    <property type="term" value="F:GTP binding"/>
    <property type="evidence" value="ECO:0007669"/>
    <property type="project" value="UniProtKB-KW"/>
</dbReference>
<dbReference type="InterPro" id="IPR001401">
    <property type="entry name" value="Dynamin_GTPase"/>
</dbReference>
<comment type="caution">
    <text evidence="5">The sequence shown here is derived from an EMBL/GenBank/DDBJ whole genome shotgun (WGS) entry which is preliminary data.</text>
</comment>
<accession>A0AAV7FAL3</accession>
<protein>
    <recommendedName>
        <fullName evidence="7">Dynamin-related protein 4C-like</fullName>
    </recommendedName>
</protein>
<dbReference type="GO" id="GO:0005737">
    <property type="term" value="C:cytoplasm"/>
    <property type="evidence" value="ECO:0007669"/>
    <property type="project" value="TreeGrafter"/>
</dbReference>
<dbReference type="SUPFAM" id="SSF52540">
    <property type="entry name" value="P-loop containing nucleoside triphosphate hydrolases"/>
    <property type="match status" value="1"/>
</dbReference>
<evidence type="ECO:0000259" key="3">
    <source>
        <dbReference type="PROSITE" id="PS51388"/>
    </source>
</evidence>
<sequence>MGAKSPKMKSAYRMEKTVAVKKAEEVPPTEAPLLLSYNDRIRPLLDAVDRLRHLQVTKEGIPLPTIVVVGDQSSGKSSVLESLAGISLPRGQGICTRVPLIMRLQNHSCPTPELYLEYNGNVEKTSETKITDDITAATDVIAGNGKGISHTPLTLVVKKRGVPDLTMVDLPGITRVPVHGQPEDIYEQVSNIIMDFIKPEESIILNVLSATVDFPTCESIRMSQRVDRTGERTLAVVTKADKAPEGLLEKVTADDVNIGLGYVCVRNRVGDETYEEARTEEATLFRSHPLLSKIDKSIVGVPVLAQKLVQIQATSIARCLPDIVKQINLKLTQNLEALNGMPRTPETMAEAMTVFMQILGNAKESLRKILVRGEYDEFPDDMKMHCRARLAEMLDDYAKQLAKSVDKERSTQDFLMDEIEVLMEAKGIGLPNFVPRSAFLTILQRKVDSVAHTPVDFVERIWTYIEEVIVRVLDKHSDAYPQLLSSTRRVAQSLIVKLRLRSCERVTEIVEMEKLADYTSNKEYMETWTNLMEEQDRVMEAITDSSKPTLIHIKSFGGVEIGHLRQGQYSAMIPQAFDMKIRITAYWKVVILRLVDTLALHLLFSVKKLVKEEIEREIVEELMKPHMGGIQRLLEEAPSSSGKRHRLKKSISLLKESKDVVGSIMDRISQEEL</sequence>
<evidence type="ECO:0000313" key="5">
    <source>
        <dbReference type="EMBL" id="KAG9458235.1"/>
    </source>
</evidence>
<keyword evidence="2" id="KW-0342">GTP-binding</keyword>
<dbReference type="GO" id="GO:0016020">
    <property type="term" value="C:membrane"/>
    <property type="evidence" value="ECO:0007669"/>
    <property type="project" value="TreeGrafter"/>
</dbReference>
<dbReference type="PRINTS" id="PR00195">
    <property type="entry name" value="DYNAMIN"/>
</dbReference>
<dbReference type="InterPro" id="IPR027417">
    <property type="entry name" value="P-loop_NTPase"/>
</dbReference>
<dbReference type="EMBL" id="JAINDJ010000002">
    <property type="protein sequence ID" value="KAG9458235.1"/>
    <property type="molecule type" value="Genomic_DNA"/>
</dbReference>
<dbReference type="InterPro" id="IPR022812">
    <property type="entry name" value="Dynamin"/>
</dbReference>
<feature type="domain" description="GED" evidence="3">
    <location>
        <begin position="576"/>
        <end position="669"/>
    </location>
</feature>
<dbReference type="InterPro" id="IPR020850">
    <property type="entry name" value="GED_dom"/>
</dbReference>
<evidence type="ECO:0000313" key="6">
    <source>
        <dbReference type="Proteomes" id="UP000825729"/>
    </source>
</evidence>
<dbReference type="Pfam" id="PF02212">
    <property type="entry name" value="GED"/>
    <property type="match status" value="1"/>
</dbReference>
<dbReference type="PROSITE" id="PS51388">
    <property type="entry name" value="GED"/>
    <property type="match status" value="1"/>
</dbReference>
<dbReference type="PROSITE" id="PS51718">
    <property type="entry name" value="G_DYNAMIN_2"/>
    <property type="match status" value="1"/>
</dbReference>
<dbReference type="GO" id="GO:0008017">
    <property type="term" value="F:microtubule binding"/>
    <property type="evidence" value="ECO:0007669"/>
    <property type="project" value="TreeGrafter"/>
</dbReference>
<dbReference type="SMART" id="SM00302">
    <property type="entry name" value="GED"/>
    <property type="match status" value="1"/>
</dbReference>
<keyword evidence="6" id="KW-1185">Reference proteome</keyword>
<reference evidence="5 6" key="1">
    <citation type="submission" date="2021-07" db="EMBL/GenBank/DDBJ databases">
        <title>The Aristolochia fimbriata genome: insights into angiosperm evolution, floral development and chemical biosynthesis.</title>
        <authorList>
            <person name="Jiao Y."/>
        </authorList>
    </citation>
    <scope>NUCLEOTIDE SEQUENCE [LARGE SCALE GENOMIC DNA]</scope>
    <source>
        <strain evidence="5">IBCAS-2021</strain>
        <tissue evidence="5">Leaf</tissue>
    </source>
</reference>
<keyword evidence="1" id="KW-0547">Nucleotide-binding</keyword>
<evidence type="ECO:0000259" key="4">
    <source>
        <dbReference type="PROSITE" id="PS51718"/>
    </source>
</evidence>
<dbReference type="InterPro" id="IPR030381">
    <property type="entry name" value="G_DYNAMIN_dom"/>
</dbReference>
<dbReference type="Proteomes" id="UP000825729">
    <property type="component" value="Unassembled WGS sequence"/>
</dbReference>
<dbReference type="PANTHER" id="PTHR11566:SF173">
    <property type="entry name" value="DYNAMIN-RELATED PROTEIN 4C"/>
    <property type="match status" value="1"/>
</dbReference>